<feature type="compositionally biased region" description="Polar residues" evidence="5">
    <location>
        <begin position="89"/>
        <end position="101"/>
    </location>
</feature>
<feature type="compositionally biased region" description="Basic and acidic residues" evidence="5">
    <location>
        <begin position="198"/>
        <end position="232"/>
    </location>
</feature>
<dbReference type="InterPro" id="IPR036855">
    <property type="entry name" value="Znf_CCCH_sf"/>
</dbReference>
<evidence type="ECO:0000313" key="8">
    <source>
        <dbReference type="Proteomes" id="UP000041254"/>
    </source>
</evidence>
<feature type="compositionally biased region" description="Low complexity" evidence="5">
    <location>
        <begin position="117"/>
        <end position="141"/>
    </location>
</feature>
<feature type="region of interest" description="Disordered" evidence="5">
    <location>
        <begin position="79"/>
        <end position="148"/>
    </location>
</feature>
<keyword evidence="3 4" id="KW-0862">Zinc</keyword>
<name>A0A0G4EQ96_VITBC</name>
<feature type="region of interest" description="Disordered" evidence="5">
    <location>
        <begin position="162"/>
        <end position="239"/>
    </location>
</feature>
<dbReference type="GO" id="GO:0010468">
    <property type="term" value="P:regulation of gene expression"/>
    <property type="evidence" value="ECO:0007669"/>
    <property type="project" value="UniProtKB-ARBA"/>
</dbReference>
<feature type="zinc finger region" description="C3H1-type" evidence="4">
    <location>
        <begin position="19"/>
        <end position="46"/>
    </location>
</feature>
<dbReference type="GO" id="GO:0051252">
    <property type="term" value="P:regulation of RNA metabolic process"/>
    <property type="evidence" value="ECO:0007669"/>
    <property type="project" value="UniProtKB-ARBA"/>
</dbReference>
<dbReference type="AlphaFoldDB" id="A0A0G4EQ96"/>
<dbReference type="Proteomes" id="UP000041254">
    <property type="component" value="Unassembled WGS sequence"/>
</dbReference>
<feature type="compositionally biased region" description="Basic and acidic residues" evidence="5">
    <location>
        <begin position="561"/>
        <end position="571"/>
    </location>
</feature>
<feature type="region of interest" description="Disordered" evidence="5">
    <location>
        <begin position="546"/>
        <end position="610"/>
    </location>
</feature>
<evidence type="ECO:0000256" key="1">
    <source>
        <dbReference type="ARBA" id="ARBA00022723"/>
    </source>
</evidence>
<dbReference type="InterPro" id="IPR000571">
    <property type="entry name" value="Znf_CCCH"/>
</dbReference>
<sequence>MAEEGGRNGERQVQENSLLYKTVICKHWQEGKCARGAKCTYAHGEEELRTRPDLRKTRLCRGFMNGTCTDAKCLQVRSRPEGAEGGPSGSQPPVNPASTAASAAKDPMAPPNPLTAPPASSLLVAAPKQQPSVAPPQQQQQHSMPIILRPPVPQERVRTGRAPLPVAPTMAPLNPTPLNRDHSRHEAAPQPPTATANHPDRPSIRSRDYAPDDPLEHMDDWPPDERDGEGDVRSLPPSLDRALTAHDGIYRSVIETLTGTYIELHDNDISVSGGEQEDDVTRAFRYMKLLMQYVERGAASLKESDNTGNLDFLPVHRDIIRLVMGEPAGPGGGVVSAAAVRLMRECGCLLIPGKSKESRQRGIAIFGANRRDRIAAQLRLMRLVESSDHPAALGFSSARWTGSRHSRRDELAIDRIQLSDEDLHVFRRMGEGRMAALTRRIARASRACGVERVADHLLIGGMYEERRAAIAYLRLQGLWEQGKDGDLWRDLRDREDVLLLLPPVGAAMDSDDKERLADSTGTLVFMHELSGRVAIVSVDPQARQAAAGHRLLGSPSPSAHMDGHADRRANDGPRNVHPRRRHEETEVDDWPGAPDEPGPADRNDEEDSDTRRRIADLEAELAQVEGEIRREEGLTRVQQQKYQRASSDSERAQQCLDAAEPDIDRLEPLLHTYRPQPFHNLSQSAVDSERSHSGLRRLRVDVCAAIEEARRHESRARRAGAEACERAEELARLREHVEDKLGRGR</sequence>
<keyword evidence="2 4" id="KW-0863">Zinc-finger</keyword>
<dbReference type="FunFam" id="4.10.1000.10:FF:000003">
    <property type="entry name" value="Zinc finger CCCH domain-containing protein"/>
    <property type="match status" value="1"/>
</dbReference>
<dbReference type="Gene3D" id="3.30.1370.210">
    <property type="match status" value="1"/>
</dbReference>
<reference evidence="7 8" key="1">
    <citation type="submission" date="2014-11" db="EMBL/GenBank/DDBJ databases">
        <authorList>
            <person name="Zhu J."/>
            <person name="Qi W."/>
            <person name="Song R."/>
        </authorList>
    </citation>
    <scope>NUCLEOTIDE SEQUENCE [LARGE SCALE GENOMIC DNA]</scope>
</reference>
<dbReference type="OrthoDB" id="415459at2759"/>
<evidence type="ECO:0000256" key="2">
    <source>
        <dbReference type="ARBA" id="ARBA00022771"/>
    </source>
</evidence>
<gene>
    <name evidence="7" type="ORF">Vbra_12656</name>
</gene>
<feature type="domain" description="C3H1-type" evidence="6">
    <location>
        <begin position="19"/>
        <end position="46"/>
    </location>
</feature>
<evidence type="ECO:0000256" key="4">
    <source>
        <dbReference type="PROSITE-ProRule" id="PRU00723"/>
    </source>
</evidence>
<keyword evidence="8" id="KW-1185">Reference proteome</keyword>
<accession>A0A0G4EQ96</accession>
<evidence type="ECO:0000256" key="5">
    <source>
        <dbReference type="SAM" id="MobiDB-lite"/>
    </source>
</evidence>
<dbReference type="GO" id="GO:0008270">
    <property type="term" value="F:zinc ion binding"/>
    <property type="evidence" value="ECO:0007669"/>
    <property type="project" value="UniProtKB-KW"/>
</dbReference>
<proteinExistence type="predicted"/>
<dbReference type="PROSITE" id="PS50103">
    <property type="entry name" value="ZF_C3H1"/>
    <property type="match status" value="1"/>
</dbReference>
<dbReference type="InParanoid" id="A0A0G4EQ96"/>
<evidence type="ECO:0000259" key="6">
    <source>
        <dbReference type="PROSITE" id="PS50103"/>
    </source>
</evidence>
<dbReference type="Pfam" id="PF00642">
    <property type="entry name" value="zf-CCCH"/>
    <property type="match status" value="1"/>
</dbReference>
<dbReference type="EMBL" id="CDMY01000289">
    <property type="protein sequence ID" value="CEL99789.1"/>
    <property type="molecule type" value="Genomic_DNA"/>
</dbReference>
<organism evidence="7 8">
    <name type="scientific">Vitrella brassicaformis (strain CCMP3155)</name>
    <dbReference type="NCBI Taxonomy" id="1169540"/>
    <lineage>
        <taxon>Eukaryota</taxon>
        <taxon>Sar</taxon>
        <taxon>Alveolata</taxon>
        <taxon>Colpodellida</taxon>
        <taxon>Vitrellaceae</taxon>
        <taxon>Vitrella</taxon>
    </lineage>
</organism>
<evidence type="ECO:0000313" key="7">
    <source>
        <dbReference type="EMBL" id="CEL99789.1"/>
    </source>
</evidence>
<dbReference type="SUPFAM" id="SSF90229">
    <property type="entry name" value="CCCH zinc finger"/>
    <property type="match status" value="1"/>
</dbReference>
<protein>
    <recommendedName>
        <fullName evidence="6">C3H1-type domain-containing protein</fullName>
    </recommendedName>
</protein>
<keyword evidence="1 4" id="KW-0479">Metal-binding</keyword>
<dbReference type="VEuPathDB" id="CryptoDB:Vbra_12656"/>
<dbReference type="SMART" id="SM00356">
    <property type="entry name" value="ZnF_C3H1"/>
    <property type="match status" value="2"/>
</dbReference>
<evidence type="ECO:0000256" key="3">
    <source>
        <dbReference type="ARBA" id="ARBA00022833"/>
    </source>
</evidence>